<reference evidence="1 2" key="1">
    <citation type="submission" date="2018-06" db="EMBL/GenBank/DDBJ databases">
        <title>Comparative genomics reveals the genomic features of Rhizophagus irregularis, R. cerebriforme, R. diaphanum and Gigaspora rosea, and their symbiotic lifestyle signature.</title>
        <authorList>
            <person name="Morin E."/>
            <person name="San Clemente H."/>
            <person name="Chen E.C.H."/>
            <person name="De La Providencia I."/>
            <person name="Hainaut M."/>
            <person name="Kuo A."/>
            <person name="Kohler A."/>
            <person name="Murat C."/>
            <person name="Tang N."/>
            <person name="Roy S."/>
            <person name="Loubradou J."/>
            <person name="Henrissat B."/>
            <person name="Grigoriev I.V."/>
            <person name="Corradi N."/>
            <person name="Roux C."/>
            <person name="Martin F.M."/>
        </authorList>
    </citation>
    <scope>NUCLEOTIDE SEQUENCE [LARGE SCALE GENOMIC DNA]</scope>
    <source>
        <strain evidence="1 2">DAOM 194757</strain>
    </source>
</reference>
<sequence>MNFKLIVYKYFNLSFNNIPKEINQFVPLLGPLYISLNIQETCIIKFYPFFNELYKDIFNKKNLIAKPKPWQINLLLYIAHSRWIKIKFKVLKAFQNSKNSSFYSILNLLYDIIPSTLDIYTNLFKNNHFEHYYETIFQL</sequence>
<name>A0A397UFQ4_9GLOM</name>
<dbReference type="STRING" id="44941.A0A397UFQ4"/>
<proteinExistence type="predicted"/>
<comment type="caution">
    <text evidence="1">The sequence shown here is derived from an EMBL/GenBank/DDBJ whole genome shotgun (WGS) entry which is preliminary data.</text>
</comment>
<dbReference type="AlphaFoldDB" id="A0A397UFQ4"/>
<dbReference type="OrthoDB" id="2436309at2759"/>
<organism evidence="1 2">
    <name type="scientific">Gigaspora rosea</name>
    <dbReference type="NCBI Taxonomy" id="44941"/>
    <lineage>
        <taxon>Eukaryota</taxon>
        <taxon>Fungi</taxon>
        <taxon>Fungi incertae sedis</taxon>
        <taxon>Mucoromycota</taxon>
        <taxon>Glomeromycotina</taxon>
        <taxon>Glomeromycetes</taxon>
        <taxon>Diversisporales</taxon>
        <taxon>Gigasporaceae</taxon>
        <taxon>Gigaspora</taxon>
    </lineage>
</organism>
<dbReference type="Proteomes" id="UP000266673">
    <property type="component" value="Unassembled WGS sequence"/>
</dbReference>
<evidence type="ECO:0000313" key="2">
    <source>
        <dbReference type="Proteomes" id="UP000266673"/>
    </source>
</evidence>
<accession>A0A397UFQ4</accession>
<gene>
    <name evidence="1" type="ORF">C2G38_2212727</name>
</gene>
<protein>
    <submittedName>
        <fullName evidence="1">Uncharacterized protein</fullName>
    </submittedName>
</protein>
<keyword evidence="2" id="KW-1185">Reference proteome</keyword>
<dbReference type="EMBL" id="QKWP01001564">
    <property type="protein sequence ID" value="RIB08028.1"/>
    <property type="molecule type" value="Genomic_DNA"/>
</dbReference>
<evidence type="ECO:0000313" key="1">
    <source>
        <dbReference type="EMBL" id="RIB08028.1"/>
    </source>
</evidence>